<dbReference type="AlphaFoldDB" id="A0A9P7MP91"/>
<accession>A0A9P7MP91</accession>
<organism evidence="3 5">
    <name type="scientific">Claviceps arundinis</name>
    <dbReference type="NCBI Taxonomy" id="1623583"/>
    <lineage>
        <taxon>Eukaryota</taxon>
        <taxon>Fungi</taxon>
        <taxon>Dikarya</taxon>
        <taxon>Ascomycota</taxon>
        <taxon>Pezizomycotina</taxon>
        <taxon>Sordariomycetes</taxon>
        <taxon>Hypocreomycetidae</taxon>
        <taxon>Hypocreales</taxon>
        <taxon>Clavicipitaceae</taxon>
        <taxon>Claviceps</taxon>
    </lineage>
</organism>
<keyword evidence="4" id="KW-1185">Reference proteome</keyword>
<dbReference type="Proteomes" id="UP000742024">
    <property type="component" value="Unassembled WGS sequence"/>
</dbReference>
<dbReference type="EMBL" id="SRPR01000184">
    <property type="protein sequence ID" value="KAG5957001.1"/>
    <property type="molecule type" value="Genomic_DNA"/>
</dbReference>
<name>A0A9P7MP91_9HYPO</name>
<protein>
    <submittedName>
        <fullName evidence="3">Uncharacterized protein</fullName>
    </submittedName>
</protein>
<evidence type="ECO:0000313" key="2">
    <source>
        <dbReference type="EMBL" id="KAG5957001.1"/>
    </source>
</evidence>
<dbReference type="Proteomes" id="UP000784919">
    <property type="component" value="Unassembled WGS sequence"/>
</dbReference>
<evidence type="ECO:0000256" key="1">
    <source>
        <dbReference type="SAM" id="SignalP"/>
    </source>
</evidence>
<keyword evidence="1" id="KW-0732">Signal</keyword>
<evidence type="ECO:0000313" key="4">
    <source>
        <dbReference type="Proteomes" id="UP000742024"/>
    </source>
</evidence>
<proteinExistence type="predicted"/>
<feature type="signal peptide" evidence="1">
    <location>
        <begin position="1"/>
        <end position="21"/>
    </location>
</feature>
<feature type="chain" id="PRO_5040204776" evidence="1">
    <location>
        <begin position="22"/>
        <end position="92"/>
    </location>
</feature>
<evidence type="ECO:0000313" key="3">
    <source>
        <dbReference type="EMBL" id="KAG5962055.1"/>
    </source>
</evidence>
<reference evidence="3 4" key="1">
    <citation type="journal article" date="2020" name="bioRxiv">
        <title>Whole genome comparisons of ergot fungi reveals the divergence and evolution of species within the genus Claviceps are the result of varying mechanisms driving genome evolution and host range expansion.</title>
        <authorList>
            <person name="Wyka S.A."/>
            <person name="Mondo S.J."/>
            <person name="Liu M."/>
            <person name="Dettman J."/>
            <person name="Nalam V."/>
            <person name="Broders K.D."/>
        </authorList>
    </citation>
    <scope>NUCLEOTIDE SEQUENCE</scope>
    <source>
        <strain evidence="3">CCC 1102</strain>
        <strain evidence="2 4">LM583</strain>
    </source>
</reference>
<dbReference type="EMBL" id="SRPS01000230">
    <property type="protein sequence ID" value="KAG5962055.1"/>
    <property type="molecule type" value="Genomic_DNA"/>
</dbReference>
<dbReference type="OrthoDB" id="4946718at2759"/>
<evidence type="ECO:0000313" key="5">
    <source>
        <dbReference type="Proteomes" id="UP000784919"/>
    </source>
</evidence>
<gene>
    <name evidence="3" type="ORF">E4U56_003551</name>
    <name evidence="2" type="ORF">E4U57_002090</name>
</gene>
<sequence>MVAIKSLMIAVIVAIAPVAQAWNCTSGLEYCYNNLVKFNYDAEKLSQATHNLPLFKLRQTKFHCNDDGSVTLDETCTALCMDAGQGRSDFCF</sequence>
<comment type="caution">
    <text evidence="3">The sequence shown here is derived from an EMBL/GenBank/DDBJ whole genome shotgun (WGS) entry which is preliminary data.</text>
</comment>